<dbReference type="Pfam" id="PF04101">
    <property type="entry name" value="Glyco_tran_28_C"/>
    <property type="match status" value="1"/>
</dbReference>
<name>A0A0F8Z9B0_9ZZZZ</name>
<gene>
    <name evidence="2" type="ORF">LCGC14_2724010</name>
</gene>
<organism evidence="2">
    <name type="scientific">marine sediment metagenome</name>
    <dbReference type="NCBI Taxonomy" id="412755"/>
    <lineage>
        <taxon>unclassified sequences</taxon>
        <taxon>metagenomes</taxon>
        <taxon>ecological metagenomes</taxon>
    </lineage>
</organism>
<comment type="caution">
    <text evidence="2">The sequence shown here is derived from an EMBL/GenBank/DDBJ whole genome shotgun (WGS) entry which is preliminary data.</text>
</comment>
<protein>
    <recommendedName>
        <fullName evidence="1">Glycosyl transferase family 28 C-terminal domain-containing protein</fullName>
    </recommendedName>
</protein>
<dbReference type="Gene3D" id="3.40.50.2000">
    <property type="entry name" value="Glycogen Phosphorylase B"/>
    <property type="match status" value="1"/>
</dbReference>
<dbReference type="GO" id="GO:0016758">
    <property type="term" value="F:hexosyltransferase activity"/>
    <property type="evidence" value="ECO:0007669"/>
    <property type="project" value="InterPro"/>
</dbReference>
<proteinExistence type="predicted"/>
<dbReference type="SUPFAM" id="SSF53756">
    <property type="entry name" value="UDP-Glycosyltransferase/glycogen phosphorylase"/>
    <property type="match status" value="1"/>
</dbReference>
<sequence length="220" mass="24049">TGLLDPNTKTLIGPEYALLRPEFAQLRSESLDRRKIPQLRRILITMGGVDKTNMTCRLLDALDGGILADEIAITVVMGPHAPYLVEVRKRAEQMRRTTQVLVGVTNMARLMTDSDLAFGAAGSTVWERSCLGLPTVTVVLAENQIEVARALREIGASIVIDADNDVSSMVRELFDDPLTSKMSELTTRSSMICKGGGTSTVTDLMLSKSQDDTNANFFTR</sequence>
<dbReference type="InterPro" id="IPR007235">
    <property type="entry name" value="Glyco_trans_28_C"/>
</dbReference>
<dbReference type="EMBL" id="LAZR01049145">
    <property type="protein sequence ID" value="KKK90338.1"/>
    <property type="molecule type" value="Genomic_DNA"/>
</dbReference>
<dbReference type="AlphaFoldDB" id="A0A0F8Z9B0"/>
<accession>A0A0F8Z9B0</accession>
<feature type="domain" description="Glycosyl transferase family 28 C-terminal" evidence="1">
    <location>
        <begin position="96"/>
        <end position="177"/>
    </location>
</feature>
<reference evidence="2" key="1">
    <citation type="journal article" date="2015" name="Nature">
        <title>Complex archaea that bridge the gap between prokaryotes and eukaryotes.</title>
        <authorList>
            <person name="Spang A."/>
            <person name="Saw J.H."/>
            <person name="Jorgensen S.L."/>
            <person name="Zaremba-Niedzwiedzka K."/>
            <person name="Martijn J."/>
            <person name="Lind A.E."/>
            <person name="van Eijk R."/>
            <person name="Schleper C."/>
            <person name="Guy L."/>
            <person name="Ettema T.J."/>
        </authorList>
    </citation>
    <scope>NUCLEOTIDE SEQUENCE</scope>
</reference>
<evidence type="ECO:0000313" key="2">
    <source>
        <dbReference type="EMBL" id="KKK90338.1"/>
    </source>
</evidence>
<evidence type="ECO:0000259" key="1">
    <source>
        <dbReference type="Pfam" id="PF04101"/>
    </source>
</evidence>
<feature type="non-terminal residue" evidence="2">
    <location>
        <position position="1"/>
    </location>
</feature>